<keyword evidence="2" id="KW-0820">tRNA-binding</keyword>
<comment type="function">
    <text evidence="2">Catalyzes the formation of N(4)-acetylcytidine (ac(4)C) at the wobble position of elongator tRNA(Met), using acetate and ATP as substrates. First activates an acetate ion to form acetyladenylate (Ac-AMP) and then transfers the acetyl group to tRNA to form ac(4)C34.</text>
</comment>
<dbReference type="EC" id="6.3.4.-" evidence="2"/>
<evidence type="ECO:0000256" key="2">
    <source>
        <dbReference type="HAMAP-Rule" id="MF_01539"/>
    </source>
</evidence>
<dbReference type="eggNOG" id="COG1323">
    <property type="taxonomic scope" value="Bacteria"/>
</dbReference>
<dbReference type="GO" id="GO:0016879">
    <property type="term" value="F:ligase activity, forming carbon-nitrogen bonds"/>
    <property type="evidence" value="ECO:0007669"/>
    <property type="project" value="UniProtKB-UniRule"/>
</dbReference>
<comment type="similarity">
    <text evidence="2">Belongs to the TmcAL family.</text>
</comment>
<protein>
    <recommendedName>
        <fullName evidence="2">tRNA(Met) cytidine acetate ligase</fullName>
        <ecNumber evidence="2">6.3.4.-</ecNumber>
    </recommendedName>
</protein>
<feature type="binding site" evidence="2">
    <location>
        <position position="170"/>
    </location>
    <ligand>
        <name>ATP</name>
        <dbReference type="ChEBI" id="CHEBI:30616"/>
    </ligand>
</feature>
<keyword evidence="2" id="KW-0694">RNA-binding</keyword>
<dbReference type="Proteomes" id="UP000013378">
    <property type="component" value="Unassembled WGS sequence"/>
</dbReference>
<dbReference type="Pfam" id="PF05636">
    <property type="entry name" value="HIGH_NTase1"/>
    <property type="match status" value="1"/>
</dbReference>
<dbReference type="SUPFAM" id="SSF52374">
    <property type="entry name" value="Nucleotidylyl transferase"/>
    <property type="match status" value="1"/>
</dbReference>
<dbReference type="Gene3D" id="3.40.50.620">
    <property type="entry name" value="HUPs"/>
    <property type="match status" value="1"/>
</dbReference>
<evidence type="ECO:0000313" key="4">
    <source>
        <dbReference type="Proteomes" id="UP000013378"/>
    </source>
</evidence>
<dbReference type="STRING" id="1304284.L21TH_1122"/>
<dbReference type="GO" id="GO:0005737">
    <property type="term" value="C:cytoplasm"/>
    <property type="evidence" value="ECO:0007669"/>
    <property type="project" value="UniProtKB-SubCell"/>
</dbReference>
<comment type="subcellular location">
    <subcellularLocation>
        <location evidence="2">Cytoplasm</location>
    </subcellularLocation>
</comment>
<dbReference type="GO" id="GO:0006400">
    <property type="term" value="P:tRNA modification"/>
    <property type="evidence" value="ECO:0007669"/>
    <property type="project" value="UniProtKB-UniRule"/>
</dbReference>
<keyword evidence="1 2" id="KW-0819">tRNA processing</keyword>
<proteinExistence type="inferred from homology"/>
<dbReference type="HAMAP" id="MF_01539">
    <property type="entry name" value="TmcAL"/>
    <property type="match status" value="1"/>
</dbReference>
<keyword evidence="2" id="KW-0963">Cytoplasm</keyword>
<dbReference type="PANTHER" id="PTHR37825">
    <property type="entry name" value="TRNA(MET) CYTIDINE ACETATE LIGASE"/>
    <property type="match status" value="1"/>
</dbReference>
<dbReference type="OrthoDB" id="9769796at2"/>
<dbReference type="InterPro" id="IPR014729">
    <property type="entry name" value="Rossmann-like_a/b/a_fold"/>
</dbReference>
<keyword evidence="4" id="KW-1185">Reference proteome</keyword>
<sequence>MKIVGLITEYNPFHNGHLYHLEKSKEITECSYSVVVMSGNFVQRGEPAIVDKWTRAKMAVDNGVDLVIELPTVYAVQSAEFFAYGAIKTLDSLGIIDSVVFGSENGNIEALEEIADVLITEPTTFKEYLKNSLNKGNTYPVARSKALEKYFKSNKSFLVNDLSKVLSSPNNILGIEYLKALKKVKSTIKPYTINRIGAGYHDKKLKGNLASASAIRNQIINSSNLNKISNVVPEATVYYLNNFLDKYNSFNNLENYTHILLYLIRFIEKKEISNILDVEEGLENRIIKCGYEKDSISEIIKCIKTKRYTYTRLQRILLHILLKISGNSFLELHKHGPQYIRVLASNQKGLTILKKIKENSNIPIITKFANYQKLKKAMLNRMIEYDINATNLYFLGLTNYNGVKTNLDFLTSPYIKTK</sequence>
<comment type="caution">
    <text evidence="3">The sequence shown here is derived from an EMBL/GenBank/DDBJ whole genome shotgun (WGS) entry which is preliminary data.</text>
</comment>
<dbReference type="GO" id="GO:0005524">
    <property type="term" value="F:ATP binding"/>
    <property type="evidence" value="ECO:0007669"/>
    <property type="project" value="UniProtKB-KW"/>
</dbReference>
<dbReference type="PANTHER" id="PTHR37825:SF1">
    <property type="entry name" value="TRNA(MET) CYTIDINE ACETATE LIGASE"/>
    <property type="match status" value="1"/>
</dbReference>
<feature type="binding site" evidence="2">
    <location>
        <begin position="7"/>
        <end position="20"/>
    </location>
    <ligand>
        <name>ATP</name>
        <dbReference type="ChEBI" id="CHEBI:30616"/>
    </ligand>
</feature>
<keyword evidence="2" id="KW-0436">Ligase</keyword>
<dbReference type="EMBL" id="ARZA01000112">
    <property type="protein sequence ID" value="EOD00822.1"/>
    <property type="molecule type" value="Genomic_DNA"/>
</dbReference>
<organism evidence="3 4">
    <name type="scientific">Caldisalinibacter kiritimatiensis</name>
    <dbReference type="NCBI Taxonomy" id="1304284"/>
    <lineage>
        <taxon>Bacteria</taxon>
        <taxon>Bacillati</taxon>
        <taxon>Bacillota</taxon>
        <taxon>Tissierellia</taxon>
        <taxon>Tissierellales</taxon>
        <taxon>Thermohalobacteraceae</taxon>
        <taxon>Caldisalinibacter</taxon>
    </lineage>
</organism>
<keyword evidence="2" id="KW-0067">ATP-binding</keyword>
<evidence type="ECO:0000256" key="1">
    <source>
        <dbReference type="ARBA" id="ARBA00022694"/>
    </source>
</evidence>
<keyword evidence="2" id="KW-0547">Nucleotide-binding</keyword>
<name>R1AW03_9FIRM</name>
<dbReference type="AlphaFoldDB" id="R1AW03"/>
<dbReference type="RefSeq" id="WP_006311290.1">
    <property type="nucleotide sequence ID" value="NZ_ARZA01000112.1"/>
</dbReference>
<dbReference type="GO" id="GO:0000049">
    <property type="term" value="F:tRNA binding"/>
    <property type="evidence" value="ECO:0007669"/>
    <property type="project" value="UniProtKB-KW"/>
</dbReference>
<feature type="binding site" evidence="2">
    <location>
        <position position="102"/>
    </location>
    <ligand>
        <name>ATP</name>
        <dbReference type="ChEBI" id="CHEBI:30616"/>
    </ligand>
</feature>
<feature type="binding site" evidence="2">
    <location>
        <begin position="195"/>
        <end position="196"/>
    </location>
    <ligand>
        <name>ATP</name>
        <dbReference type="ChEBI" id="CHEBI:30616"/>
    </ligand>
</feature>
<dbReference type="InterPro" id="IPR008513">
    <property type="entry name" value="tRNA(Met)_cyd_acetate_ligase"/>
</dbReference>
<reference evidence="3 4" key="1">
    <citation type="journal article" date="2015" name="Geomicrobiol. J.">
        <title>Caldisalinibacter kiritimatiensis gen. nov., sp. nov., a moderately thermohalophilic thiosulfate-reducing bacterium from a hypersaline microbial mat.</title>
        <authorList>
            <person name="Ben Hania W."/>
            <person name="Joseph M."/>
            <person name="Fiebig A."/>
            <person name="Bunk B."/>
            <person name="Klenk H.-P."/>
            <person name="Fardeau M.-L."/>
            <person name="Spring S."/>
        </authorList>
    </citation>
    <scope>NUCLEOTIDE SEQUENCE [LARGE SCALE GENOMIC DNA]</scope>
    <source>
        <strain evidence="3 4">L21-TH-D2</strain>
    </source>
</reference>
<dbReference type="PATRIC" id="fig|1304284.3.peg.1099"/>
<dbReference type="NCBIfam" id="NF010191">
    <property type="entry name" value="PRK13670.1"/>
    <property type="match status" value="1"/>
</dbReference>
<accession>R1AW03</accession>
<gene>
    <name evidence="2" type="primary">tmcAL</name>
    <name evidence="3" type="ORF">L21TH_1122</name>
</gene>
<comment type="catalytic activity">
    <reaction evidence="2">
        <text>cytidine(34) in elongator tRNA(Met) + acetate + ATP = N(4)-acetylcytidine(34) in elongator tRNA(Met) + AMP + diphosphate</text>
        <dbReference type="Rhea" id="RHEA:58144"/>
        <dbReference type="Rhea" id="RHEA-COMP:10693"/>
        <dbReference type="Rhea" id="RHEA-COMP:10694"/>
        <dbReference type="ChEBI" id="CHEBI:30089"/>
        <dbReference type="ChEBI" id="CHEBI:30616"/>
        <dbReference type="ChEBI" id="CHEBI:33019"/>
        <dbReference type="ChEBI" id="CHEBI:74900"/>
        <dbReference type="ChEBI" id="CHEBI:82748"/>
        <dbReference type="ChEBI" id="CHEBI:456215"/>
    </reaction>
</comment>
<evidence type="ECO:0000313" key="3">
    <source>
        <dbReference type="EMBL" id="EOD00822.1"/>
    </source>
</evidence>